<dbReference type="OrthoDB" id="408683at2759"/>
<protein>
    <submittedName>
        <fullName evidence="2">Uncharacterized protein</fullName>
    </submittedName>
</protein>
<dbReference type="EMBL" id="NKXS01007402">
    <property type="protein sequence ID" value="PIM99729.1"/>
    <property type="molecule type" value="Genomic_DNA"/>
</dbReference>
<sequence length="112" mass="13029">MNRHWCSWDSYEVYRHLKFLRYIVDHHNVPWSMKKVKIKIDDQASAEEIDDQASAEEIDSVRDSGSKDNSFITEMFGNSYLGETRPTSDVCPGNPSFVLWLARKLKPATSFR</sequence>
<gene>
    <name evidence="2" type="ORF">CDL12_27775</name>
</gene>
<organism evidence="2 3">
    <name type="scientific">Handroanthus impetiginosus</name>
    <dbReference type="NCBI Taxonomy" id="429701"/>
    <lineage>
        <taxon>Eukaryota</taxon>
        <taxon>Viridiplantae</taxon>
        <taxon>Streptophyta</taxon>
        <taxon>Embryophyta</taxon>
        <taxon>Tracheophyta</taxon>
        <taxon>Spermatophyta</taxon>
        <taxon>Magnoliopsida</taxon>
        <taxon>eudicotyledons</taxon>
        <taxon>Gunneridae</taxon>
        <taxon>Pentapetalae</taxon>
        <taxon>asterids</taxon>
        <taxon>lamiids</taxon>
        <taxon>Lamiales</taxon>
        <taxon>Bignoniaceae</taxon>
        <taxon>Crescentiina</taxon>
        <taxon>Tabebuia alliance</taxon>
        <taxon>Handroanthus</taxon>
    </lineage>
</organism>
<evidence type="ECO:0000256" key="1">
    <source>
        <dbReference type="SAM" id="MobiDB-lite"/>
    </source>
</evidence>
<reference evidence="3" key="1">
    <citation type="journal article" date="2018" name="Gigascience">
        <title>Genome assembly of the Pink Ipe (Handroanthus impetiginosus, Bignoniaceae), a highly valued, ecologically keystone Neotropical timber forest tree.</title>
        <authorList>
            <person name="Silva-Junior O.B."/>
            <person name="Grattapaglia D."/>
            <person name="Novaes E."/>
            <person name="Collevatti R.G."/>
        </authorList>
    </citation>
    <scope>NUCLEOTIDE SEQUENCE [LARGE SCALE GENOMIC DNA]</scope>
    <source>
        <strain evidence="3">cv. UFG-1</strain>
    </source>
</reference>
<keyword evidence="3" id="KW-1185">Reference proteome</keyword>
<feature type="compositionally biased region" description="Acidic residues" evidence="1">
    <location>
        <begin position="46"/>
        <end position="58"/>
    </location>
</feature>
<accession>A0A2G9G4A3</accession>
<feature type="region of interest" description="Disordered" evidence="1">
    <location>
        <begin position="46"/>
        <end position="66"/>
    </location>
</feature>
<name>A0A2G9G4A3_9LAMI</name>
<dbReference type="Proteomes" id="UP000231279">
    <property type="component" value="Unassembled WGS sequence"/>
</dbReference>
<dbReference type="AlphaFoldDB" id="A0A2G9G4A3"/>
<dbReference type="STRING" id="429701.A0A2G9G4A3"/>
<evidence type="ECO:0000313" key="3">
    <source>
        <dbReference type="Proteomes" id="UP000231279"/>
    </source>
</evidence>
<proteinExistence type="predicted"/>
<comment type="caution">
    <text evidence="2">The sequence shown here is derived from an EMBL/GenBank/DDBJ whole genome shotgun (WGS) entry which is preliminary data.</text>
</comment>
<evidence type="ECO:0000313" key="2">
    <source>
        <dbReference type="EMBL" id="PIM99729.1"/>
    </source>
</evidence>